<gene>
    <name evidence="2" type="ORF">D1012_20520</name>
</gene>
<dbReference type="Gene3D" id="1.20.120.520">
    <property type="entry name" value="nmb1532 protein domain like"/>
    <property type="match status" value="1"/>
</dbReference>
<dbReference type="RefSeq" id="WP_118155988.1">
    <property type="nucleotide sequence ID" value="NZ_QWEY01000017.1"/>
</dbReference>
<evidence type="ECO:0000313" key="2">
    <source>
        <dbReference type="EMBL" id="RGP35331.1"/>
    </source>
</evidence>
<dbReference type="InterPro" id="IPR012312">
    <property type="entry name" value="Hemerythrin-like"/>
</dbReference>
<name>A0A411YWS8_9RHOB</name>
<proteinExistence type="predicted"/>
<dbReference type="Proteomes" id="UP000284547">
    <property type="component" value="Unassembled WGS sequence"/>
</dbReference>
<dbReference type="OrthoDB" id="6077989at2"/>
<dbReference type="AlphaFoldDB" id="A0A411YWS8"/>
<sequence>MTDDLSDRDRLPPDLVTLLADWPRAGWSDVPGFEGLSAFWLDRHLGFRDLMSGLRLDAEHMSGGRIDPQRWQGRLLRGGEQLVQGLIGHHQVEDASYFPAMLELEPRLARGFELLDRDHHALDALLDGFVGSANDALQAQDPREAALAFHASLAPFERQLIRHLEDEEDLIIPVILKHQMG</sequence>
<accession>A0A411YWS8</accession>
<comment type="caution">
    <text evidence="2">The sequence shown here is derived from an EMBL/GenBank/DDBJ whole genome shotgun (WGS) entry which is preliminary data.</text>
</comment>
<protein>
    <submittedName>
        <fullName evidence="2">Hemerythrin domain-containing protein</fullName>
    </submittedName>
</protein>
<dbReference type="Pfam" id="PF01814">
    <property type="entry name" value="Hemerythrin"/>
    <property type="match status" value="1"/>
</dbReference>
<evidence type="ECO:0000313" key="3">
    <source>
        <dbReference type="Proteomes" id="UP000284547"/>
    </source>
</evidence>
<reference evidence="2 3" key="1">
    <citation type="submission" date="2018-08" db="EMBL/GenBank/DDBJ databases">
        <title>Flavobacterium tibetense sp. nov., isolated from a wetland YonghuCo on Tibetan Plateau.</title>
        <authorList>
            <person name="Phurbu D."/>
            <person name="Lu H."/>
            <person name="Xing P."/>
        </authorList>
    </citation>
    <scope>NUCLEOTIDE SEQUENCE [LARGE SCALE GENOMIC DNA]</scope>
    <source>
        <strain evidence="2 3">DJC</strain>
    </source>
</reference>
<keyword evidence="3" id="KW-1185">Reference proteome</keyword>
<feature type="domain" description="Hemerythrin-like" evidence="1">
    <location>
        <begin position="38"/>
        <end position="174"/>
    </location>
</feature>
<evidence type="ECO:0000259" key="1">
    <source>
        <dbReference type="Pfam" id="PF01814"/>
    </source>
</evidence>
<organism evidence="2 3">
    <name type="scientific">Pseudotabrizicola alkalilacus</name>
    <dbReference type="NCBI Taxonomy" id="2305252"/>
    <lineage>
        <taxon>Bacteria</taxon>
        <taxon>Pseudomonadati</taxon>
        <taxon>Pseudomonadota</taxon>
        <taxon>Alphaproteobacteria</taxon>
        <taxon>Rhodobacterales</taxon>
        <taxon>Paracoccaceae</taxon>
        <taxon>Pseudotabrizicola</taxon>
    </lineage>
</organism>
<dbReference type="EMBL" id="QWEY01000017">
    <property type="protein sequence ID" value="RGP35331.1"/>
    <property type="molecule type" value="Genomic_DNA"/>
</dbReference>